<feature type="compositionally biased region" description="Basic and acidic residues" evidence="1">
    <location>
        <begin position="54"/>
        <end position="64"/>
    </location>
</feature>
<reference evidence="2 3" key="1">
    <citation type="submission" date="2022-01" db="EMBL/GenBank/DDBJ databases">
        <authorList>
            <person name="Xiong W."/>
            <person name="Schranz E."/>
        </authorList>
    </citation>
    <scope>NUCLEOTIDE SEQUENCE [LARGE SCALE GENOMIC DNA]</scope>
</reference>
<accession>A0AAU9NG89</accession>
<sequence>MLQKLFLKKKSLKDKLKNIREVKTGRKGNVSYGSGKGKVNIFSKEDDDINPNLSEKELKKQEKRDKELDALNALKAKTEAKEAEEKNVGEILATKKALFPEWTVDWIQK</sequence>
<protein>
    <submittedName>
        <fullName evidence="2">Uncharacterized protein</fullName>
    </submittedName>
</protein>
<comment type="caution">
    <text evidence="2">The sequence shown here is derived from an EMBL/GenBank/DDBJ whole genome shotgun (WGS) entry which is preliminary data.</text>
</comment>
<dbReference type="Proteomes" id="UP001157418">
    <property type="component" value="Unassembled WGS sequence"/>
</dbReference>
<evidence type="ECO:0000313" key="3">
    <source>
        <dbReference type="Proteomes" id="UP001157418"/>
    </source>
</evidence>
<evidence type="ECO:0000313" key="2">
    <source>
        <dbReference type="EMBL" id="CAH1436693.1"/>
    </source>
</evidence>
<feature type="region of interest" description="Disordered" evidence="1">
    <location>
        <begin position="43"/>
        <end position="64"/>
    </location>
</feature>
<dbReference type="AlphaFoldDB" id="A0AAU9NG89"/>
<evidence type="ECO:0000256" key="1">
    <source>
        <dbReference type="SAM" id="MobiDB-lite"/>
    </source>
</evidence>
<dbReference type="EMBL" id="CAKMRJ010004445">
    <property type="protein sequence ID" value="CAH1436693.1"/>
    <property type="molecule type" value="Genomic_DNA"/>
</dbReference>
<gene>
    <name evidence="2" type="ORF">LVIROSA_LOCUS23055</name>
</gene>
<keyword evidence="3" id="KW-1185">Reference proteome</keyword>
<organism evidence="2 3">
    <name type="scientific">Lactuca virosa</name>
    <dbReference type="NCBI Taxonomy" id="75947"/>
    <lineage>
        <taxon>Eukaryota</taxon>
        <taxon>Viridiplantae</taxon>
        <taxon>Streptophyta</taxon>
        <taxon>Embryophyta</taxon>
        <taxon>Tracheophyta</taxon>
        <taxon>Spermatophyta</taxon>
        <taxon>Magnoliopsida</taxon>
        <taxon>eudicotyledons</taxon>
        <taxon>Gunneridae</taxon>
        <taxon>Pentapetalae</taxon>
        <taxon>asterids</taxon>
        <taxon>campanulids</taxon>
        <taxon>Asterales</taxon>
        <taxon>Asteraceae</taxon>
        <taxon>Cichorioideae</taxon>
        <taxon>Cichorieae</taxon>
        <taxon>Lactucinae</taxon>
        <taxon>Lactuca</taxon>
    </lineage>
</organism>
<proteinExistence type="predicted"/>
<name>A0AAU9NG89_9ASTR</name>